<keyword evidence="2" id="KW-0012">Acyltransferase</keyword>
<organism evidence="4 5">
    <name type="scientific">Providencia burhodogranariea DSM 19968</name>
    <dbReference type="NCBI Taxonomy" id="1141662"/>
    <lineage>
        <taxon>Bacteria</taxon>
        <taxon>Pseudomonadati</taxon>
        <taxon>Pseudomonadota</taxon>
        <taxon>Gammaproteobacteria</taxon>
        <taxon>Enterobacterales</taxon>
        <taxon>Morganellaceae</taxon>
        <taxon>Providencia</taxon>
    </lineage>
</organism>
<evidence type="ECO:0000313" key="4">
    <source>
        <dbReference type="EMBL" id="EKT64783.1"/>
    </source>
</evidence>
<accession>K8WW04</accession>
<protein>
    <submittedName>
        <fullName evidence="4">Acetyltransferase</fullName>
    </submittedName>
</protein>
<dbReference type="InterPro" id="IPR000182">
    <property type="entry name" value="GNAT_dom"/>
</dbReference>
<dbReference type="eggNOG" id="COG0456">
    <property type="taxonomic scope" value="Bacteria"/>
</dbReference>
<dbReference type="Gene3D" id="3.40.630.30">
    <property type="match status" value="1"/>
</dbReference>
<dbReference type="EMBL" id="AKKL01000005">
    <property type="protein sequence ID" value="EKT64783.1"/>
    <property type="molecule type" value="Genomic_DNA"/>
</dbReference>
<dbReference type="PANTHER" id="PTHR43800">
    <property type="entry name" value="PEPTIDYL-LYSINE N-ACETYLTRANSFERASE YJAB"/>
    <property type="match status" value="1"/>
</dbReference>
<dbReference type="AlphaFoldDB" id="K8WW04"/>
<dbReference type="RefSeq" id="WP_008910430.1">
    <property type="nucleotide sequence ID" value="NZ_KB233222.1"/>
</dbReference>
<dbReference type="HOGENOM" id="CLU_013985_21_2_6"/>
<keyword evidence="1 4" id="KW-0808">Transferase</keyword>
<evidence type="ECO:0000256" key="1">
    <source>
        <dbReference type="ARBA" id="ARBA00022679"/>
    </source>
</evidence>
<dbReference type="PATRIC" id="fig|1141662.3.peg.388"/>
<dbReference type="Pfam" id="PF13673">
    <property type="entry name" value="Acetyltransf_10"/>
    <property type="match status" value="1"/>
</dbReference>
<dbReference type="Proteomes" id="UP000009336">
    <property type="component" value="Unassembled WGS sequence"/>
</dbReference>
<evidence type="ECO:0000259" key="3">
    <source>
        <dbReference type="PROSITE" id="PS51186"/>
    </source>
</evidence>
<dbReference type="PROSITE" id="PS51186">
    <property type="entry name" value="GNAT"/>
    <property type="match status" value="1"/>
</dbReference>
<dbReference type="STRING" id="1141662.OOA_01907"/>
<feature type="domain" description="N-acetyltransferase" evidence="3">
    <location>
        <begin position="1"/>
        <end position="140"/>
    </location>
</feature>
<gene>
    <name evidence="4" type="ORF">OOA_01907</name>
</gene>
<sequence length="142" mass="16668">MINLIEDSEIEKILKIWLDASIESHHFVDEIFWRDQLDAMRNIYIPSVTTRSFKENSNILGFYCLSGNSMHALFVSPDQQNKGIGSSLLYDAKNHCDNLELTVFKENFSAVRFYKKHGFIKINEKVDPHTKHLELFMRWSKV</sequence>
<dbReference type="PANTHER" id="PTHR43800:SF1">
    <property type="entry name" value="PEPTIDYL-LYSINE N-ACETYLTRANSFERASE YJAB"/>
    <property type="match status" value="1"/>
</dbReference>
<keyword evidence="5" id="KW-1185">Reference proteome</keyword>
<name>K8WW04_9GAMM</name>
<proteinExistence type="predicted"/>
<comment type="caution">
    <text evidence="4">The sequence shown here is derived from an EMBL/GenBank/DDBJ whole genome shotgun (WGS) entry which is preliminary data.</text>
</comment>
<evidence type="ECO:0000313" key="5">
    <source>
        <dbReference type="Proteomes" id="UP000009336"/>
    </source>
</evidence>
<dbReference type="SUPFAM" id="SSF55729">
    <property type="entry name" value="Acyl-CoA N-acyltransferases (Nat)"/>
    <property type="match status" value="1"/>
</dbReference>
<reference evidence="4 5" key="1">
    <citation type="journal article" date="2012" name="BMC Genomics">
        <title>Comparative genomics of bacteria in the genus Providencia isolated from wild Drosophila melanogaster.</title>
        <authorList>
            <person name="Galac M.R."/>
            <person name="Lazzaro B.P."/>
        </authorList>
    </citation>
    <scope>NUCLEOTIDE SEQUENCE [LARGE SCALE GENOMIC DNA]</scope>
    <source>
        <strain evidence="4 5">DSM 19968</strain>
    </source>
</reference>
<dbReference type="InterPro" id="IPR016181">
    <property type="entry name" value="Acyl_CoA_acyltransferase"/>
</dbReference>
<dbReference type="GO" id="GO:0016747">
    <property type="term" value="F:acyltransferase activity, transferring groups other than amino-acyl groups"/>
    <property type="evidence" value="ECO:0007669"/>
    <property type="project" value="InterPro"/>
</dbReference>
<dbReference type="OrthoDB" id="9789605at2"/>
<dbReference type="CDD" id="cd04301">
    <property type="entry name" value="NAT_SF"/>
    <property type="match status" value="1"/>
</dbReference>
<evidence type="ECO:0000256" key="2">
    <source>
        <dbReference type="ARBA" id="ARBA00023315"/>
    </source>
</evidence>